<comment type="caution">
    <text evidence="3">The sequence shown here is derived from an EMBL/GenBank/DDBJ whole genome shotgun (WGS) entry which is preliminary data.</text>
</comment>
<dbReference type="RefSeq" id="WP_344706693.1">
    <property type="nucleotide sequence ID" value="NZ_BAABBQ010000001.1"/>
</dbReference>
<feature type="compositionally biased region" description="Basic and acidic residues" evidence="1">
    <location>
        <begin position="73"/>
        <end position="88"/>
    </location>
</feature>
<organism evidence="3 4">
    <name type="scientific">Sphingomonas swuensis</name>
    <dbReference type="NCBI Taxonomy" id="977800"/>
    <lineage>
        <taxon>Bacteria</taxon>
        <taxon>Pseudomonadati</taxon>
        <taxon>Pseudomonadota</taxon>
        <taxon>Alphaproteobacteria</taxon>
        <taxon>Sphingomonadales</taxon>
        <taxon>Sphingomonadaceae</taxon>
        <taxon>Sphingomonas</taxon>
    </lineage>
</organism>
<evidence type="ECO:0000313" key="4">
    <source>
        <dbReference type="Proteomes" id="UP001500235"/>
    </source>
</evidence>
<gene>
    <name evidence="3" type="ORF">GCM10022280_14210</name>
</gene>
<protein>
    <submittedName>
        <fullName evidence="3">Uncharacterized protein</fullName>
    </submittedName>
</protein>
<evidence type="ECO:0000256" key="1">
    <source>
        <dbReference type="SAM" id="MobiDB-lite"/>
    </source>
</evidence>
<reference evidence="4" key="1">
    <citation type="journal article" date="2019" name="Int. J. Syst. Evol. Microbiol.">
        <title>The Global Catalogue of Microorganisms (GCM) 10K type strain sequencing project: providing services to taxonomists for standard genome sequencing and annotation.</title>
        <authorList>
            <consortium name="The Broad Institute Genomics Platform"/>
            <consortium name="The Broad Institute Genome Sequencing Center for Infectious Disease"/>
            <person name="Wu L."/>
            <person name="Ma J."/>
        </authorList>
    </citation>
    <scope>NUCLEOTIDE SEQUENCE [LARGE SCALE GENOMIC DNA]</scope>
    <source>
        <strain evidence="4">JCM 17563</strain>
    </source>
</reference>
<feature type="chain" id="PRO_5047245431" evidence="2">
    <location>
        <begin position="21"/>
        <end position="96"/>
    </location>
</feature>
<feature type="signal peptide" evidence="2">
    <location>
        <begin position="1"/>
        <end position="20"/>
    </location>
</feature>
<proteinExistence type="predicted"/>
<accession>A0ABP7STK8</accession>
<name>A0ABP7STK8_9SPHN</name>
<feature type="region of interest" description="Disordered" evidence="1">
    <location>
        <begin position="18"/>
        <end position="40"/>
    </location>
</feature>
<evidence type="ECO:0000313" key="3">
    <source>
        <dbReference type="EMBL" id="GAA4016361.1"/>
    </source>
</evidence>
<sequence>MRVAPLLLGLLMAVPASVQAQSAAPAAPQTSKATGEAEKRICRRDEGVGSRLGKRVCLTRAQWADLLTQQANDRNDILGRAEREERDSSPFGDRPQ</sequence>
<dbReference type="Proteomes" id="UP001500235">
    <property type="component" value="Unassembled WGS sequence"/>
</dbReference>
<keyword evidence="4" id="KW-1185">Reference proteome</keyword>
<feature type="compositionally biased region" description="Low complexity" evidence="1">
    <location>
        <begin position="18"/>
        <end position="29"/>
    </location>
</feature>
<dbReference type="EMBL" id="BAABBQ010000001">
    <property type="protein sequence ID" value="GAA4016361.1"/>
    <property type="molecule type" value="Genomic_DNA"/>
</dbReference>
<evidence type="ECO:0000256" key="2">
    <source>
        <dbReference type="SAM" id="SignalP"/>
    </source>
</evidence>
<feature type="region of interest" description="Disordered" evidence="1">
    <location>
        <begin position="72"/>
        <end position="96"/>
    </location>
</feature>
<keyword evidence="2" id="KW-0732">Signal</keyword>